<feature type="transmembrane region" description="Helical" evidence="6">
    <location>
        <begin position="153"/>
        <end position="171"/>
    </location>
</feature>
<dbReference type="PROSITE" id="PS00108">
    <property type="entry name" value="PROTEIN_KINASE_ST"/>
    <property type="match status" value="1"/>
</dbReference>
<comment type="caution">
    <text evidence="8">The sequence shown here is derived from an EMBL/GenBank/DDBJ whole genome shotgun (WGS) entry which is preliminary data.</text>
</comment>
<dbReference type="GO" id="GO:0005524">
    <property type="term" value="F:ATP binding"/>
    <property type="evidence" value="ECO:0007669"/>
    <property type="project" value="UniProtKB-UniRule"/>
</dbReference>
<dbReference type="Proteomes" id="UP000739538">
    <property type="component" value="Unassembled WGS sequence"/>
</dbReference>
<keyword evidence="4 5" id="KW-0067">ATP-binding</keyword>
<protein>
    <submittedName>
        <fullName evidence="8">Serine/threonine protein kinase</fullName>
    </submittedName>
</protein>
<evidence type="ECO:0000256" key="3">
    <source>
        <dbReference type="ARBA" id="ARBA00022777"/>
    </source>
</evidence>
<dbReference type="PROSITE" id="PS00107">
    <property type="entry name" value="PROTEIN_KINASE_ATP"/>
    <property type="match status" value="1"/>
</dbReference>
<keyword evidence="6" id="KW-0812">Transmembrane</keyword>
<evidence type="ECO:0000313" key="9">
    <source>
        <dbReference type="Proteomes" id="UP000739538"/>
    </source>
</evidence>
<dbReference type="SUPFAM" id="SSF56112">
    <property type="entry name" value="Protein kinase-like (PK-like)"/>
    <property type="match status" value="1"/>
</dbReference>
<dbReference type="GO" id="GO:0004674">
    <property type="term" value="F:protein serine/threonine kinase activity"/>
    <property type="evidence" value="ECO:0007669"/>
    <property type="project" value="UniProtKB-KW"/>
</dbReference>
<keyword evidence="3 8" id="KW-0418">Kinase</keyword>
<feature type="binding site" evidence="5">
    <location>
        <position position="250"/>
    </location>
    <ligand>
        <name>ATP</name>
        <dbReference type="ChEBI" id="CHEBI:30616"/>
    </ligand>
</feature>
<dbReference type="Gene3D" id="3.30.200.20">
    <property type="entry name" value="Phosphorylase Kinase, domain 1"/>
    <property type="match status" value="1"/>
</dbReference>
<dbReference type="PROSITE" id="PS50011">
    <property type="entry name" value="PROTEIN_KINASE_DOM"/>
    <property type="match status" value="1"/>
</dbReference>
<dbReference type="Gene3D" id="1.10.510.10">
    <property type="entry name" value="Transferase(Phosphotransferase) domain 1"/>
    <property type="match status" value="1"/>
</dbReference>
<sequence length="519" mass="57357">METHFLRPTGATTPPDTLPADITQVVLKRIVLLSLTPPVLVALGNIANLVNAYVFRITTFDYSVLEGAHDLLITVISLVVAWIVHRRAFSPRTLIHLGLAYCVFAAAWFSATECLVVSQYQSDPIRLGMSYFSFSMVWVVFFPAIVPMRTGTAVLTILLAGATAPLARWIASRQGWVEFSEGSITFVTLALVFSVILGIVVSNVVYKLGKSVTEAREMGSYRLERSLGSGGMGEVWVASHRMLARPAAVKFLKPEVIAGMNPNDIETLNQRFEHEVQATAVLESPHTVDIYDYGITPEGTFYYVMELLRGIDMETLVNRFGPIAPERVVYMLIQACHSLHEAHSRGLIHRDIKPANLFVCEYGEDRDFVKVLDFGLVKRDRAAEDADPMLTREGSITGTPAYMYPEAITGASPVDHRSDIYSLGCVAYWLLTGQLVFPAKTPLAMLAEHANAIPAPPSRRSELEIPQALDEVVLACLAKQPDERPTGADALAKALEGIRFDRQWSNEAARAWWDLHRAG</sequence>
<evidence type="ECO:0000256" key="6">
    <source>
        <dbReference type="SAM" id="Phobius"/>
    </source>
</evidence>
<dbReference type="InterPro" id="IPR017441">
    <property type="entry name" value="Protein_kinase_ATP_BS"/>
</dbReference>
<feature type="transmembrane region" description="Helical" evidence="6">
    <location>
        <begin position="67"/>
        <end position="85"/>
    </location>
</feature>
<evidence type="ECO:0000256" key="1">
    <source>
        <dbReference type="ARBA" id="ARBA00022679"/>
    </source>
</evidence>
<dbReference type="SMART" id="SM00220">
    <property type="entry name" value="S_TKc"/>
    <property type="match status" value="1"/>
</dbReference>
<keyword evidence="6" id="KW-1133">Transmembrane helix</keyword>
<feature type="transmembrane region" description="Helical" evidence="6">
    <location>
        <begin position="97"/>
        <end position="121"/>
    </location>
</feature>
<keyword evidence="6" id="KW-0472">Membrane</keyword>
<dbReference type="InterPro" id="IPR000719">
    <property type="entry name" value="Prot_kinase_dom"/>
</dbReference>
<proteinExistence type="predicted"/>
<evidence type="ECO:0000256" key="4">
    <source>
        <dbReference type="ARBA" id="ARBA00022840"/>
    </source>
</evidence>
<dbReference type="PANTHER" id="PTHR43289:SF6">
    <property type="entry name" value="SERINE_THREONINE-PROTEIN KINASE NEKL-3"/>
    <property type="match status" value="1"/>
</dbReference>
<gene>
    <name evidence="8" type="ORF">KDA27_20120</name>
</gene>
<dbReference type="PANTHER" id="PTHR43289">
    <property type="entry name" value="MITOGEN-ACTIVATED PROTEIN KINASE KINASE KINASE 20-RELATED"/>
    <property type="match status" value="1"/>
</dbReference>
<keyword evidence="8" id="KW-0723">Serine/threonine-protein kinase</keyword>
<feature type="transmembrane region" description="Helical" evidence="6">
    <location>
        <begin position="183"/>
        <end position="206"/>
    </location>
</feature>
<dbReference type="AlphaFoldDB" id="A0A956NFV8"/>
<organism evidence="8 9">
    <name type="scientific">Eiseniibacteriota bacterium</name>
    <dbReference type="NCBI Taxonomy" id="2212470"/>
    <lineage>
        <taxon>Bacteria</taxon>
        <taxon>Candidatus Eiseniibacteriota</taxon>
    </lineage>
</organism>
<evidence type="ECO:0000313" key="8">
    <source>
        <dbReference type="EMBL" id="MCA9758111.1"/>
    </source>
</evidence>
<dbReference type="CDD" id="cd14014">
    <property type="entry name" value="STKc_PknB_like"/>
    <property type="match status" value="1"/>
</dbReference>
<dbReference type="InterPro" id="IPR008271">
    <property type="entry name" value="Ser/Thr_kinase_AS"/>
</dbReference>
<accession>A0A956NFV8</accession>
<keyword evidence="2 5" id="KW-0547">Nucleotide-binding</keyword>
<dbReference type="EMBL" id="JAGQHS010000143">
    <property type="protein sequence ID" value="MCA9758111.1"/>
    <property type="molecule type" value="Genomic_DNA"/>
</dbReference>
<reference evidence="8" key="2">
    <citation type="journal article" date="2021" name="Microbiome">
        <title>Successional dynamics and alternative stable states in a saline activated sludge microbial community over 9 years.</title>
        <authorList>
            <person name="Wang Y."/>
            <person name="Ye J."/>
            <person name="Ju F."/>
            <person name="Liu L."/>
            <person name="Boyd J.A."/>
            <person name="Deng Y."/>
            <person name="Parks D.H."/>
            <person name="Jiang X."/>
            <person name="Yin X."/>
            <person name="Woodcroft B.J."/>
            <person name="Tyson G.W."/>
            <person name="Hugenholtz P."/>
            <person name="Polz M.F."/>
            <person name="Zhang T."/>
        </authorList>
    </citation>
    <scope>NUCLEOTIDE SEQUENCE</scope>
    <source>
        <strain evidence="8">HKST-UBA02</strain>
    </source>
</reference>
<reference evidence="8" key="1">
    <citation type="submission" date="2020-04" db="EMBL/GenBank/DDBJ databases">
        <authorList>
            <person name="Zhang T."/>
        </authorList>
    </citation>
    <scope>NUCLEOTIDE SEQUENCE</scope>
    <source>
        <strain evidence="8">HKST-UBA02</strain>
    </source>
</reference>
<dbReference type="InterPro" id="IPR011009">
    <property type="entry name" value="Kinase-like_dom_sf"/>
</dbReference>
<evidence type="ECO:0000256" key="2">
    <source>
        <dbReference type="ARBA" id="ARBA00022741"/>
    </source>
</evidence>
<keyword evidence="1" id="KW-0808">Transferase</keyword>
<evidence type="ECO:0000256" key="5">
    <source>
        <dbReference type="PROSITE-ProRule" id="PRU10141"/>
    </source>
</evidence>
<feature type="domain" description="Protein kinase" evidence="7">
    <location>
        <begin position="221"/>
        <end position="498"/>
    </location>
</feature>
<feature type="transmembrane region" description="Helical" evidence="6">
    <location>
        <begin position="30"/>
        <end position="55"/>
    </location>
</feature>
<evidence type="ECO:0000259" key="7">
    <source>
        <dbReference type="PROSITE" id="PS50011"/>
    </source>
</evidence>
<feature type="transmembrane region" description="Helical" evidence="6">
    <location>
        <begin position="127"/>
        <end position="146"/>
    </location>
</feature>
<name>A0A956NFV8_UNCEI</name>
<dbReference type="Pfam" id="PF00069">
    <property type="entry name" value="Pkinase"/>
    <property type="match status" value="1"/>
</dbReference>